<reference evidence="16" key="1">
    <citation type="submission" date="2022-08" db="EMBL/GenBank/DDBJ databases">
        <title>Novel sulphate-reducing endosymbionts in the free-living metamonad Anaeramoeba.</title>
        <authorList>
            <person name="Jerlstrom-Hultqvist J."/>
            <person name="Cepicka I."/>
            <person name="Gallot-Lavallee L."/>
            <person name="Salas-Leiva D."/>
            <person name="Curtis B.A."/>
            <person name="Zahonova K."/>
            <person name="Pipaliya S."/>
            <person name="Dacks J."/>
            <person name="Roger A.J."/>
        </authorList>
    </citation>
    <scope>NUCLEOTIDE SEQUENCE</scope>
    <source>
        <strain evidence="16">Busselton2</strain>
    </source>
</reference>
<dbReference type="GO" id="GO:0000287">
    <property type="term" value="F:magnesium ion binding"/>
    <property type="evidence" value="ECO:0007669"/>
    <property type="project" value="UniProtKB-UniRule"/>
</dbReference>
<feature type="binding site" evidence="12">
    <location>
        <position position="30"/>
    </location>
    <ligand>
        <name>Mg(2+)</name>
        <dbReference type="ChEBI" id="CHEBI:18420"/>
        <label>1</label>
        <note>catalytic</note>
    </ligand>
</feature>
<keyword evidence="5 10" id="KW-0548">Nucleotidyltransferase</keyword>
<evidence type="ECO:0000256" key="2">
    <source>
        <dbReference type="ARBA" id="ARBA00012511"/>
    </source>
</evidence>
<evidence type="ECO:0000256" key="4">
    <source>
        <dbReference type="ARBA" id="ARBA00022694"/>
    </source>
</evidence>
<comment type="similarity">
    <text evidence="1 10">Belongs to the tRNA(His) guanylyltransferase family.</text>
</comment>
<dbReference type="InterPro" id="IPR007537">
    <property type="entry name" value="tRNAHis_GuaTrfase_Thg1"/>
</dbReference>
<dbReference type="GO" id="GO:0006400">
    <property type="term" value="P:tRNA modification"/>
    <property type="evidence" value="ECO:0007669"/>
    <property type="project" value="UniProtKB-UniRule"/>
</dbReference>
<dbReference type="InterPro" id="IPR024956">
    <property type="entry name" value="tRNAHis_GuaTrfase_cat"/>
</dbReference>
<dbReference type="PIRSF" id="PIRSF028980">
    <property type="entry name" value="tRNAHis_guanylyltransferase"/>
    <property type="match status" value="1"/>
</dbReference>
<keyword evidence="8 10" id="KW-0460">Magnesium</keyword>
<name>A0AAV8A6A7_9EUKA</name>
<gene>
    <name evidence="16" type="ORF">M0812_06003</name>
</gene>
<protein>
    <recommendedName>
        <fullName evidence="2 10">tRNA(His) guanylyltransferase</fullName>
        <ecNumber evidence="2 10">2.7.7.79</ecNumber>
    </recommendedName>
    <alternativeName>
        <fullName evidence="10">tRNA-histidine guanylyltransferase</fullName>
    </alternativeName>
</protein>
<evidence type="ECO:0000256" key="11">
    <source>
        <dbReference type="PIRSR" id="PIRSR028980-1"/>
    </source>
</evidence>
<feature type="binding site" evidence="11">
    <location>
        <begin position="73"/>
        <end position="74"/>
    </location>
    <ligand>
        <name>GTP</name>
        <dbReference type="ChEBI" id="CHEBI:37565"/>
    </ligand>
</feature>
<evidence type="ECO:0000256" key="8">
    <source>
        <dbReference type="ARBA" id="ARBA00022842"/>
    </source>
</evidence>
<comment type="catalytic activity">
    <reaction evidence="10">
        <text>a 5'-end ribonucleotide-tRNA(His) + GTP + ATP + H2O = a 5'-end phospho-guanosine-ribonucleotide-tRNA(His) + AMP + 2 diphosphate + H(+)</text>
        <dbReference type="Rhea" id="RHEA:54564"/>
        <dbReference type="Rhea" id="RHEA-COMP:14193"/>
        <dbReference type="Rhea" id="RHEA-COMP:14917"/>
        <dbReference type="ChEBI" id="CHEBI:15377"/>
        <dbReference type="ChEBI" id="CHEBI:15378"/>
        <dbReference type="ChEBI" id="CHEBI:30616"/>
        <dbReference type="ChEBI" id="CHEBI:33019"/>
        <dbReference type="ChEBI" id="CHEBI:37565"/>
        <dbReference type="ChEBI" id="CHEBI:138282"/>
        <dbReference type="ChEBI" id="CHEBI:141847"/>
        <dbReference type="ChEBI" id="CHEBI:456215"/>
        <dbReference type="EC" id="2.7.7.79"/>
    </reaction>
</comment>
<dbReference type="EMBL" id="JANTQA010000012">
    <property type="protein sequence ID" value="KAJ3449843.1"/>
    <property type="molecule type" value="Genomic_DNA"/>
</dbReference>
<feature type="compositionally biased region" description="Acidic residues" evidence="13">
    <location>
        <begin position="135"/>
        <end position="151"/>
    </location>
</feature>
<evidence type="ECO:0000256" key="9">
    <source>
        <dbReference type="ARBA" id="ARBA00023134"/>
    </source>
</evidence>
<comment type="function">
    <text evidence="10">Adds a GMP to the 5'-end of tRNA(His) after transcription and RNase P cleavage.</text>
</comment>
<dbReference type="AlphaFoldDB" id="A0AAV8A6A7"/>
<feature type="compositionally biased region" description="Basic and acidic residues" evidence="13">
    <location>
        <begin position="122"/>
        <end position="134"/>
    </location>
</feature>
<dbReference type="Gene3D" id="3.30.70.3000">
    <property type="match status" value="1"/>
</dbReference>
<dbReference type="Pfam" id="PF14413">
    <property type="entry name" value="Thg1C"/>
    <property type="match status" value="1"/>
</dbReference>
<feature type="binding site" evidence="12">
    <location>
        <position position="29"/>
    </location>
    <ligand>
        <name>Mg(2+)</name>
        <dbReference type="ChEBI" id="CHEBI:18420"/>
        <label>2</label>
        <note>catalytic</note>
    </ligand>
</feature>
<dbReference type="InterPro" id="IPR038469">
    <property type="entry name" value="tRNAHis_GuaTrfase_Thg1_sf"/>
</dbReference>
<evidence type="ECO:0000259" key="15">
    <source>
        <dbReference type="Pfam" id="PF14413"/>
    </source>
</evidence>
<evidence type="ECO:0000259" key="14">
    <source>
        <dbReference type="Pfam" id="PF04446"/>
    </source>
</evidence>
<dbReference type="PANTHER" id="PTHR12729">
    <property type="entry name" value="TRNA(HIS) GUANYLYLTRANSFERASE-RELATED"/>
    <property type="match status" value="1"/>
</dbReference>
<feature type="region of interest" description="Disordered" evidence="13">
    <location>
        <begin position="117"/>
        <end position="159"/>
    </location>
</feature>
<feature type="domain" description="Thg1 C-terminal" evidence="15">
    <location>
        <begin position="183"/>
        <end position="289"/>
    </location>
</feature>
<comment type="caution">
    <text evidence="16">The sequence shown here is derived from an EMBL/GenBank/DDBJ whole genome shotgun (WGS) entry which is preliminary data.</text>
</comment>
<keyword evidence="4 10" id="KW-0819">tRNA processing</keyword>
<keyword evidence="9 10" id="KW-0342">GTP-binding</keyword>
<evidence type="ECO:0000256" key="3">
    <source>
        <dbReference type="ARBA" id="ARBA00022679"/>
    </source>
</evidence>
<evidence type="ECO:0000313" key="16">
    <source>
        <dbReference type="EMBL" id="KAJ3449843.1"/>
    </source>
</evidence>
<evidence type="ECO:0000313" key="17">
    <source>
        <dbReference type="Proteomes" id="UP001146793"/>
    </source>
</evidence>
<evidence type="ECO:0000256" key="1">
    <source>
        <dbReference type="ARBA" id="ARBA00010113"/>
    </source>
</evidence>
<keyword evidence="6 10" id="KW-0479">Metal-binding</keyword>
<organism evidence="16 17">
    <name type="scientific">Anaeramoeba flamelloides</name>
    <dbReference type="NCBI Taxonomy" id="1746091"/>
    <lineage>
        <taxon>Eukaryota</taxon>
        <taxon>Metamonada</taxon>
        <taxon>Anaeramoebidae</taxon>
        <taxon>Anaeramoeba</taxon>
    </lineage>
</organism>
<dbReference type="GO" id="GO:0008193">
    <property type="term" value="F:tRNA guanylyltransferase activity"/>
    <property type="evidence" value="ECO:0007669"/>
    <property type="project" value="UniProtKB-UniRule"/>
</dbReference>
<evidence type="ECO:0000256" key="12">
    <source>
        <dbReference type="PIRSR" id="PIRSR028980-2"/>
    </source>
</evidence>
<dbReference type="GO" id="GO:0005525">
    <property type="term" value="F:GTP binding"/>
    <property type="evidence" value="ECO:0007669"/>
    <property type="project" value="UniProtKB-UniRule"/>
</dbReference>
<evidence type="ECO:0000256" key="5">
    <source>
        <dbReference type="ARBA" id="ARBA00022695"/>
    </source>
</evidence>
<feature type="binding site" evidence="12">
    <location>
        <position position="74"/>
    </location>
    <ligand>
        <name>Mg(2+)</name>
        <dbReference type="ChEBI" id="CHEBI:18420"/>
        <label>1</label>
        <note>catalytic</note>
    </ligand>
</feature>
<comment type="cofactor">
    <cofactor evidence="12">
        <name>Mg(2+)</name>
        <dbReference type="ChEBI" id="CHEBI:18420"/>
    </cofactor>
    <text evidence="12">Binds 2 magnesium ions per subunit.</text>
</comment>
<evidence type="ECO:0000256" key="6">
    <source>
        <dbReference type="ARBA" id="ARBA00022723"/>
    </source>
</evidence>
<dbReference type="Pfam" id="PF04446">
    <property type="entry name" value="Thg1"/>
    <property type="match status" value="1"/>
</dbReference>
<dbReference type="PANTHER" id="PTHR12729:SF6">
    <property type="entry name" value="TRNA(HIS) GUANYLYLTRANSFERASE-RELATED"/>
    <property type="match status" value="1"/>
</dbReference>
<keyword evidence="3 10" id="KW-0808">Transferase</keyword>
<feature type="domain" description="tRNAHis guanylyltransferase catalytic" evidence="14">
    <location>
        <begin position="6"/>
        <end position="179"/>
    </location>
</feature>
<accession>A0AAV8A6A7</accession>
<proteinExistence type="inferred from homology"/>
<evidence type="ECO:0000256" key="7">
    <source>
        <dbReference type="ARBA" id="ARBA00022741"/>
    </source>
</evidence>
<evidence type="ECO:0000256" key="13">
    <source>
        <dbReference type="SAM" id="MobiDB-lite"/>
    </source>
</evidence>
<dbReference type="Proteomes" id="UP001146793">
    <property type="component" value="Unassembled WGS sequence"/>
</dbReference>
<dbReference type="InterPro" id="IPR025845">
    <property type="entry name" value="Thg1_C_dom"/>
</dbReference>
<keyword evidence="7 10" id="KW-0547">Nucleotide-binding</keyword>
<sequence length="316" mass="37863">MTNSIYEYVRKFEKDDSIMRSTWIVVRVDGRNFSNLTKNWEKPFDARGGRLMNKCACEVMRSIGDIVFAYGHSDEFSFVFPRETTIFQRRSSKIMSTVVSLFTSNFVHYWDEEFGEQNQKTENQKEQEQEKENELEQEQLQEQEQEEEEENENKKERVKQQSIKMPFIPSFDARVIVYPNVEILRDYFSWRQVDCHINCLYNTCFYALLNDGLSNNDATLLLKDTYSSDKNELLFTRFGLNYNNVDPIERKGSLIYKKKVKIQLKRKDTNEYGTRTKNLIFVEHRDLIQDTFWNEYPHILEVKKKNKKSVSKRRQK</sequence>
<evidence type="ECO:0000256" key="10">
    <source>
        <dbReference type="PIRNR" id="PIRNR028980"/>
    </source>
</evidence>
<dbReference type="EC" id="2.7.7.79" evidence="2 10"/>
<feature type="binding site" evidence="12">
    <location>
        <position position="74"/>
    </location>
    <ligand>
        <name>Mg(2+)</name>
        <dbReference type="ChEBI" id="CHEBI:18420"/>
        <label>2</label>
        <note>catalytic</note>
    </ligand>
</feature>
<feature type="binding site" evidence="12">
    <location>
        <position position="29"/>
    </location>
    <ligand>
        <name>Mg(2+)</name>
        <dbReference type="ChEBI" id="CHEBI:18420"/>
        <label>1</label>
        <note>catalytic</note>
    </ligand>
</feature>